<dbReference type="PANTHER" id="PTHR12050">
    <property type="entry name" value="LEPTIN RECEPTOR-RELATED"/>
    <property type="match status" value="1"/>
</dbReference>
<dbReference type="GO" id="GO:0005768">
    <property type="term" value="C:endosome"/>
    <property type="evidence" value="ECO:0007669"/>
    <property type="project" value="TreeGrafter"/>
</dbReference>
<organism evidence="6 7">
    <name type="scientific">Mycoemilia scoparia</name>
    <dbReference type="NCBI Taxonomy" id="417184"/>
    <lineage>
        <taxon>Eukaryota</taxon>
        <taxon>Fungi</taxon>
        <taxon>Fungi incertae sedis</taxon>
        <taxon>Zoopagomycota</taxon>
        <taxon>Kickxellomycotina</taxon>
        <taxon>Kickxellomycetes</taxon>
        <taxon>Kickxellales</taxon>
        <taxon>Kickxellaceae</taxon>
        <taxon>Mycoemilia</taxon>
    </lineage>
</organism>
<accession>A0A9W7ZY81</accession>
<dbReference type="GO" id="GO:0032511">
    <property type="term" value="P:late endosome to vacuole transport via multivesicular body sorting pathway"/>
    <property type="evidence" value="ECO:0007669"/>
    <property type="project" value="TreeGrafter"/>
</dbReference>
<gene>
    <name evidence="6" type="primary">VPS55</name>
    <name evidence="6" type="ORF">H4219_003692</name>
</gene>
<comment type="similarity">
    <text evidence="2">Belongs to the OB-RGRP/VPS55 family.</text>
</comment>
<dbReference type="PANTHER" id="PTHR12050:SF0">
    <property type="entry name" value="RH04491P"/>
    <property type="match status" value="1"/>
</dbReference>
<dbReference type="GO" id="GO:0016020">
    <property type="term" value="C:membrane"/>
    <property type="evidence" value="ECO:0007669"/>
    <property type="project" value="UniProtKB-SubCell"/>
</dbReference>
<dbReference type="OrthoDB" id="14246at2759"/>
<dbReference type="Proteomes" id="UP001150538">
    <property type="component" value="Unassembled WGS sequence"/>
</dbReference>
<name>A0A9W7ZY81_9FUNG</name>
<comment type="caution">
    <text evidence="6">The sequence shown here is derived from an EMBL/GenBank/DDBJ whole genome shotgun (WGS) entry which is preliminary data.</text>
</comment>
<proteinExistence type="inferred from homology"/>
<keyword evidence="5" id="KW-0472">Membrane</keyword>
<dbReference type="AlphaFoldDB" id="A0A9W7ZY81"/>
<evidence type="ECO:0000256" key="3">
    <source>
        <dbReference type="ARBA" id="ARBA00022692"/>
    </source>
</evidence>
<comment type="subcellular location">
    <subcellularLocation>
        <location evidence="1">Membrane</location>
        <topology evidence="1">Multi-pass membrane protein</topology>
    </subcellularLocation>
</comment>
<evidence type="ECO:0000313" key="7">
    <source>
        <dbReference type="Proteomes" id="UP001150538"/>
    </source>
</evidence>
<evidence type="ECO:0000313" key="6">
    <source>
        <dbReference type="EMBL" id="KAJ1916627.1"/>
    </source>
</evidence>
<sequence length="242" mass="27317">MLVALIYLMAPLPNMIFGRYTTNDPLADVSSSISDVGRFLTAMLVVSGFGLPIVLAHAGVQDDDDGDDMMMRKPTMFYDKLHLKWALFPIKKLVPLESPAHQSKHKRRNNLRHSATVNMVESIRVSMGEESQMDNPSSPSKTVNANHEQIRPNNRIHSRGHIPRMEQIQKHAKNNPKARIRGSPSIAGHQPIFIERKGIKRECNSCHTPLEYESVVFPDMPAAKWLDQQHCESADDHGQKQI</sequence>
<evidence type="ECO:0000256" key="1">
    <source>
        <dbReference type="ARBA" id="ARBA00004141"/>
    </source>
</evidence>
<keyword evidence="4" id="KW-1133">Transmembrane helix</keyword>
<evidence type="ECO:0000256" key="4">
    <source>
        <dbReference type="ARBA" id="ARBA00022989"/>
    </source>
</evidence>
<dbReference type="EMBL" id="JANBPU010000097">
    <property type="protein sequence ID" value="KAJ1916627.1"/>
    <property type="molecule type" value="Genomic_DNA"/>
</dbReference>
<protein>
    <submittedName>
        <fullName evidence="6">Vacuolar protein sorting-associated protein 55</fullName>
    </submittedName>
</protein>
<dbReference type="Pfam" id="PF04133">
    <property type="entry name" value="Vps55"/>
    <property type="match status" value="1"/>
</dbReference>
<evidence type="ECO:0000256" key="5">
    <source>
        <dbReference type="ARBA" id="ARBA00023136"/>
    </source>
</evidence>
<evidence type="ECO:0000256" key="2">
    <source>
        <dbReference type="ARBA" id="ARBA00005645"/>
    </source>
</evidence>
<keyword evidence="3" id="KW-0812">Transmembrane</keyword>
<keyword evidence="7" id="KW-1185">Reference proteome</keyword>
<reference evidence="6" key="1">
    <citation type="submission" date="2022-07" db="EMBL/GenBank/DDBJ databases">
        <title>Phylogenomic reconstructions and comparative analyses of Kickxellomycotina fungi.</title>
        <authorList>
            <person name="Reynolds N.K."/>
            <person name="Stajich J.E."/>
            <person name="Barry K."/>
            <person name="Grigoriev I.V."/>
            <person name="Crous P."/>
            <person name="Smith M.E."/>
        </authorList>
    </citation>
    <scope>NUCLEOTIDE SEQUENCE</scope>
    <source>
        <strain evidence="6">NBRC 100468</strain>
    </source>
</reference>
<dbReference type="InterPro" id="IPR007262">
    <property type="entry name" value="Vps55/LEPROT"/>
</dbReference>